<keyword evidence="1" id="KW-0812">Transmembrane</keyword>
<keyword evidence="1" id="KW-1133">Transmembrane helix</keyword>
<dbReference type="AlphaFoldDB" id="A0A6C0H3K5"/>
<reference evidence="2" key="1">
    <citation type="journal article" date="2020" name="Nature">
        <title>Giant virus diversity and host interactions through global metagenomics.</title>
        <authorList>
            <person name="Schulz F."/>
            <person name="Roux S."/>
            <person name="Paez-Espino D."/>
            <person name="Jungbluth S."/>
            <person name="Walsh D.A."/>
            <person name="Denef V.J."/>
            <person name="McMahon K.D."/>
            <person name="Konstantinidis K.T."/>
            <person name="Eloe-Fadrosh E.A."/>
            <person name="Kyrpides N.C."/>
            <person name="Woyke T."/>
        </authorList>
    </citation>
    <scope>NUCLEOTIDE SEQUENCE</scope>
    <source>
        <strain evidence="2">GVMAG-M-3300023179-62</strain>
    </source>
</reference>
<sequence>MRRICRKEALYALSSIAAGIAFGAIVYVLTSKQSSESDSDSDKK</sequence>
<proteinExistence type="predicted"/>
<name>A0A6C0H3K5_9ZZZZ</name>
<organism evidence="2">
    <name type="scientific">viral metagenome</name>
    <dbReference type="NCBI Taxonomy" id="1070528"/>
    <lineage>
        <taxon>unclassified sequences</taxon>
        <taxon>metagenomes</taxon>
        <taxon>organismal metagenomes</taxon>
    </lineage>
</organism>
<protein>
    <submittedName>
        <fullName evidence="2">Uncharacterized protein</fullName>
    </submittedName>
</protein>
<dbReference type="EMBL" id="MN739858">
    <property type="protein sequence ID" value="QHT74826.1"/>
    <property type="molecule type" value="Genomic_DNA"/>
</dbReference>
<evidence type="ECO:0000313" key="2">
    <source>
        <dbReference type="EMBL" id="QHT74826.1"/>
    </source>
</evidence>
<accession>A0A6C0H3K5</accession>
<feature type="transmembrane region" description="Helical" evidence="1">
    <location>
        <begin position="9"/>
        <end position="29"/>
    </location>
</feature>
<keyword evidence="1" id="KW-0472">Membrane</keyword>
<evidence type="ECO:0000256" key="1">
    <source>
        <dbReference type="SAM" id="Phobius"/>
    </source>
</evidence>